<dbReference type="GO" id="GO:0003755">
    <property type="term" value="F:peptidyl-prolyl cis-trans isomerase activity"/>
    <property type="evidence" value="ECO:0007669"/>
    <property type="project" value="UniProtKB-KW"/>
</dbReference>
<dbReference type="PROSITE" id="PS50011">
    <property type="entry name" value="PROTEIN_KINASE_DOM"/>
    <property type="match status" value="1"/>
</dbReference>
<feature type="compositionally biased region" description="Acidic residues" evidence="20">
    <location>
        <begin position="263"/>
        <end position="277"/>
    </location>
</feature>
<comment type="similarity">
    <text evidence="3">Belongs to the PpiC/parvulin rotamase family. PIN4 subfamily.</text>
</comment>
<keyword evidence="14 19" id="KW-0413">Isomerase</keyword>
<evidence type="ECO:0000256" key="16">
    <source>
        <dbReference type="ARBA" id="ARBA00030737"/>
    </source>
</evidence>
<dbReference type="eggNOG" id="KOG1167">
    <property type="taxonomic scope" value="Eukaryota"/>
</dbReference>
<dbReference type="InterPro" id="IPR046357">
    <property type="entry name" value="PPIase_dom_sf"/>
</dbReference>
<evidence type="ECO:0000313" key="24">
    <source>
        <dbReference type="Proteomes" id="UP000053201"/>
    </source>
</evidence>
<dbReference type="Pfam" id="PF00069">
    <property type="entry name" value="Pkinase"/>
    <property type="match status" value="1"/>
</dbReference>
<feature type="region of interest" description="Disordered" evidence="20">
    <location>
        <begin position="173"/>
        <end position="301"/>
    </location>
</feature>
<dbReference type="PANTHER" id="PTHR44167">
    <property type="entry name" value="OVARIAN-SPECIFIC SERINE/THREONINE-PROTEIN KINASE LOK-RELATED"/>
    <property type="match status" value="1"/>
</dbReference>
<dbReference type="GO" id="GO:0005524">
    <property type="term" value="F:ATP binding"/>
    <property type="evidence" value="ECO:0007669"/>
    <property type="project" value="UniProtKB-KW"/>
</dbReference>
<dbReference type="SMART" id="SM00220">
    <property type="entry name" value="S_TKc"/>
    <property type="match status" value="1"/>
</dbReference>
<evidence type="ECO:0000256" key="5">
    <source>
        <dbReference type="ARBA" id="ARBA00019953"/>
    </source>
</evidence>
<dbReference type="InterPro" id="IPR000719">
    <property type="entry name" value="Prot_kinase_dom"/>
</dbReference>
<protein>
    <recommendedName>
        <fullName evidence="5">Peptidyl-prolyl cis-trans isomerase NIMA-interacting 4</fullName>
        <ecNumber evidence="4">2.7.11.1</ecNumber>
    </recommendedName>
    <alternativeName>
        <fullName evidence="16">Parvulin-14</fullName>
    </alternativeName>
    <alternativeName>
        <fullName evidence="18">Peptidyl-prolyl cis-trans isomerase Pin4</fullName>
    </alternativeName>
    <alternativeName>
        <fullName evidence="17">Rotamase Pin4</fullName>
    </alternativeName>
</protein>
<organism evidence="23 24">
    <name type="scientific">Spizellomyces punctatus (strain DAOM BR117)</name>
    <dbReference type="NCBI Taxonomy" id="645134"/>
    <lineage>
        <taxon>Eukaryota</taxon>
        <taxon>Fungi</taxon>
        <taxon>Fungi incertae sedis</taxon>
        <taxon>Chytridiomycota</taxon>
        <taxon>Chytridiomycota incertae sedis</taxon>
        <taxon>Chytridiomycetes</taxon>
        <taxon>Spizellomycetales</taxon>
        <taxon>Spizellomycetaceae</taxon>
        <taxon>Spizellomyces</taxon>
    </lineage>
</organism>
<dbReference type="InterPro" id="IPR008271">
    <property type="entry name" value="Ser/Thr_kinase_AS"/>
</dbReference>
<keyword evidence="8" id="KW-0808">Transferase</keyword>
<evidence type="ECO:0000313" key="23">
    <source>
        <dbReference type="EMBL" id="KND01464.1"/>
    </source>
</evidence>
<feature type="compositionally biased region" description="Low complexity" evidence="20">
    <location>
        <begin position="194"/>
        <end position="205"/>
    </location>
</feature>
<dbReference type="GeneID" id="27686797"/>
<evidence type="ECO:0000256" key="2">
    <source>
        <dbReference type="ARBA" id="ARBA00004604"/>
    </source>
</evidence>
<comment type="subcellular location">
    <subcellularLocation>
        <location evidence="1">Cytoplasm</location>
        <location evidence="1">Cytoskeleton</location>
        <location evidence="1">Spindle</location>
    </subcellularLocation>
    <subcellularLocation>
        <location evidence="2">Nucleus</location>
        <location evidence="2">Nucleolus</location>
    </subcellularLocation>
</comment>
<evidence type="ECO:0000256" key="3">
    <source>
        <dbReference type="ARBA" id="ARBA00010242"/>
    </source>
</evidence>
<dbReference type="SUPFAM" id="SSF54534">
    <property type="entry name" value="FKBP-like"/>
    <property type="match status" value="1"/>
</dbReference>
<sequence>MPKKPAAGGKGAKGKGGAGDDDSGSSKPTKLKAANSIKVRHILCEKHGKCMEAMAKLKEKQPFDKVAEQYSEDKAKQGGSLGWMVRGSMVGAFQDAAFALQPSTVGSPIYTDPPVKTQFGYHIIMSVDAVRSPNARFFPSPPLLMATIYSVHSGSPDKAAPPIQQHRRANPGICLDQVYDPGSESEASPPRKQSLTSSELSSLSSVQDASTESLGDAEMGAVHTERIETEDVSGEESSQAITVDDDGEVKDDPGETTTVQDDSPMEDGTEQETEPAVEDSTQGARGESGTGTLPDPPKGTVAKRRSYLAEAPTTKKTRLQSQSPHYNAIDQETKEEMEDFYRVFPKLWENYRLVNKIGEGTFSSVYKALDLQHCAYDNSRWATYQALADSEDDDGDTKQQRRRVPAVALKRIYVTSSPQRIFNEIKILHILSGHPNIVPIITAMRHEDQVVAVLPYFRHLDFRDYYLTMTMDQIRDYMRCLLRALEHVHKHKIIHRDVKPSNFLYHPKLGTGVLVDFGLAQKEETRAKGKNDGATKDKPVVPRSRGSRPLGYIVNDPRPSVRANRAGTRGFRAPEVLFKVVNQTCAIDMWSAGVILLCIFTGHFPFFQSNEDQEALLEIAHIFGKVALKEVATYFKRRFETNIPSVGQAMSFEDMCWKLHSKRAMEIPPEGFDLLRKLLTLNPEQRITSEEAVKHPFLDDREAQERL</sequence>
<evidence type="ECO:0000256" key="20">
    <source>
        <dbReference type="SAM" id="MobiDB-lite"/>
    </source>
</evidence>
<dbReference type="PROSITE" id="PS00108">
    <property type="entry name" value="PROTEIN_KINASE_ST"/>
    <property type="match status" value="1"/>
</dbReference>
<dbReference type="PROSITE" id="PS50198">
    <property type="entry name" value="PPIC_PPIASE_2"/>
    <property type="match status" value="1"/>
</dbReference>
<feature type="compositionally biased region" description="Gly residues" evidence="20">
    <location>
        <begin position="8"/>
        <end position="17"/>
    </location>
</feature>
<keyword evidence="7" id="KW-0723">Serine/threonine-protein kinase</keyword>
<dbReference type="GO" id="GO:0044773">
    <property type="term" value="P:mitotic DNA damage checkpoint signaling"/>
    <property type="evidence" value="ECO:0007669"/>
    <property type="project" value="TreeGrafter"/>
</dbReference>
<accession>A0A0L0HKU7</accession>
<evidence type="ECO:0000256" key="18">
    <source>
        <dbReference type="ARBA" id="ARBA00033465"/>
    </source>
</evidence>
<dbReference type="OrthoDB" id="10020333at2759"/>
<proteinExistence type="inferred from homology"/>
<dbReference type="STRING" id="645134.A0A0L0HKU7"/>
<dbReference type="Gene3D" id="3.30.200.20">
    <property type="entry name" value="Phosphorylase Kinase, domain 1"/>
    <property type="match status" value="1"/>
</dbReference>
<feature type="domain" description="PpiC" evidence="22">
    <location>
        <begin position="34"/>
        <end position="128"/>
    </location>
</feature>
<evidence type="ECO:0000256" key="4">
    <source>
        <dbReference type="ARBA" id="ARBA00012513"/>
    </source>
</evidence>
<keyword evidence="9" id="KW-0547">Nucleotide-binding</keyword>
<feature type="domain" description="Protein kinase" evidence="21">
    <location>
        <begin position="351"/>
        <end position="698"/>
    </location>
</feature>
<keyword evidence="15" id="KW-0539">Nucleus</keyword>
<keyword evidence="6" id="KW-0963">Cytoplasm</keyword>
<dbReference type="PANTHER" id="PTHR44167:SF23">
    <property type="entry name" value="CDC7 KINASE, ISOFORM A-RELATED"/>
    <property type="match status" value="1"/>
</dbReference>
<dbReference type="GO" id="GO:0005730">
    <property type="term" value="C:nucleolus"/>
    <property type="evidence" value="ECO:0007669"/>
    <property type="project" value="UniProtKB-SubCell"/>
</dbReference>
<evidence type="ECO:0000256" key="15">
    <source>
        <dbReference type="ARBA" id="ARBA00023242"/>
    </source>
</evidence>
<keyword evidence="13" id="KW-0206">Cytoskeleton</keyword>
<evidence type="ECO:0000256" key="9">
    <source>
        <dbReference type="ARBA" id="ARBA00022741"/>
    </source>
</evidence>
<keyword evidence="24" id="KW-1185">Reference proteome</keyword>
<dbReference type="eggNOG" id="KOG3258">
    <property type="taxonomic scope" value="Eukaryota"/>
</dbReference>
<evidence type="ECO:0000256" key="13">
    <source>
        <dbReference type="ARBA" id="ARBA00023212"/>
    </source>
</evidence>
<dbReference type="Gene3D" id="1.10.510.10">
    <property type="entry name" value="Transferase(Phosphotransferase) domain 1"/>
    <property type="match status" value="1"/>
</dbReference>
<dbReference type="EC" id="2.7.11.1" evidence="4"/>
<dbReference type="RefSeq" id="XP_016609503.1">
    <property type="nucleotide sequence ID" value="XM_016751541.1"/>
</dbReference>
<keyword evidence="11" id="KW-0067">ATP-binding</keyword>
<evidence type="ECO:0000256" key="12">
    <source>
        <dbReference type="ARBA" id="ARBA00023125"/>
    </source>
</evidence>
<evidence type="ECO:0000256" key="11">
    <source>
        <dbReference type="ARBA" id="ARBA00022840"/>
    </source>
</evidence>
<gene>
    <name evidence="23" type="ORF">SPPG_03266</name>
</gene>
<dbReference type="Proteomes" id="UP000053201">
    <property type="component" value="Unassembled WGS sequence"/>
</dbReference>
<dbReference type="GO" id="GO:0004674">
    <property type="term" value="F:protein serine/threonine kinase activity"/>
    <property type="evidence" value="ECO:0007669"/>
    <property type="project" value="UniProtKB-KW"/>
</dbReference>
<dbReference type="InParanoid" id="A0A0L0HKU7"/>
<name>A0A0L0HKU7_SPIPD</name>
<dbReference type="FunFam" id="3.10.50.40:FF:000015">
    <property type="entry name" value="Peptidyl-prolyl cis-trans isomerase"/>
    <property type="match status" value="1"/>
</dbReference>
<keyword evidence="19" id="KW-0697">Rotamase</keyword>
<keyword evidence="12" id="KW-0238">DNA-binding</keyword>
<dbReference type="GO" id="GO:0003677">
    <property type="term" value="F:DNA binding"/>
    <property type="evidence" value="ECO:0007669"/>
    <property type="project" value="UniProtKB-KW"/>
</dbReference>
<dbReference type="InterPro" id="IPR000297">
    <property type="entry name" value="PPIase_PpiC"/>
</dbReference>
<dbReference type="Gene3D" id="3.10.50.40">
    <property type="match status" value="1"/>
</dbReference>
<evidence type="ECO:0000256" key="10">
    <source>
        <dbReference type="ARBA" id="ARBA00022777"/>
    </source>
</evidence>
<evidence type="ECO:0000256" key="19">
    <source>
        <dbReference type="PROSITE-ProRule" id="PRU00278"/>
    </source>
</evidence>
<dbReference type="VEuPathDB" id="FungiDB:SPPG_03266"/>
<dbReference type="InterPro" id="IPR011009">
    <property type="entry name" value="Kinase-like_dom_sf"/>
</dbReference>
<dbReference type="Pfam" id="PF13616">
    <property type="entry name" value="Rotamase_3"/>
    <property type="match status" value="1"/>
</dbReference>
<evidence type="ECO:0000259" key="22">
    <source>
        <dbReference type="PROSITE" id="PS50198"/>
    </source>
</evidence>
<dbReference type="SUPFAM" id="SSF56112">
    <property type="entry name" value="Protein kinase-like (PK-like)"/>
    <property type="match status" value="1"/>
</dbReference>
<dbReference type="OMA" id="NSTIETW"/>
<dbReference type="CDD" id="cd14019">
    <property type="entry name" value="STKc_Cdc7"/>
    <property type="match status" value="1"/>
</dbReference>
<evidence type="ECO:0000256" key="7">
    <source>
        <dbReference type="ARBA" id="ARBA00022527"/>
    </source>
</evidence>
<evidence type="ECO:0000256" key="6">
    <source>
        <dbReference type="ARBA" id="ARBA00022490"/>
    </source>
</evidence>
<reference evidence="23 24" key="1">
    <citation type="submission" date="2009-08" db="EMBL/GenBank/DDBJ databases">
        <title>The Genome Sequence of Spizellomyces punctatus strain DAOM BR117.</title>
        <authorList>
            <consortium name="The Broad Institute Genome Sequencing Platform"/>
            <person name="Russ C."/>
            <person name="Cuomo C."/>
            <person name="Shea T."/>
            <person name="Young S.K."/>
            <person name="Zeng Q."/>
            <person name="Koehrsen M."/>
            <person name="Haas B."/>
            <person name="Borodovsky M."/>
            <person name="Guigo R."/>
            <person name="Alvarado L."/>
            <person name="Berlin A."/>
            <person name="Bochicchio J."/>
            <person name="Borenstein D."/>
            <person name="Chapman S."/>
            <person name="Chen Z."/>
            <person name="Engels R."/>
            <person name="Freedman E."/>
            <person name="Gellesch M."/>
            <person name="Goldberg J."/>
            <person name="Griggs A."/>
            <person name="Gujja S."/>
            <person name="Heiman D."/>
            <person name="Hepburn T."/>
            <person name="Howarth C."/>
            <person name="Jen D."/>
            <person name="Larson L."/>
            <person name="Lewis B."/>
            <person name="Mehta T."/>
            <person name="Park D."/>
            <person name="Pearson M."/>
            <person name="Roberts A."/>
            <person name="Saif S."/>
            <person name="Shenoy N."/>
            <person name="Sisk P."/>
            <person name="Stolte C."/>
            <person name="Sykes S."/>
            <person name="Thomson T."/>
            <person name="Walk T."/>
            <person name="White J."/>
            <person name="Yandava C."/>
            <person name="Burger G."/>
            <person name="Gray M.W."/>
            <person name="Holland P.W.H."/>
            <person name="King N."/>
            <person name="Lang F.B.F."/>
            <person name="Roger A.J."/>
            <person name="Ruiz-Trillo I."/>
            <person name="Lander E."/>
            <person name="Nusbaum C."/>
        </authorList>
    </citation>
    <scope>NUCLEOTIDE SEQUENCE [LARGE SCALE GENOMIC DNA]</scope>
    <source>
        <strain evidence="23 24">DAOM BR117</strain>
    </source>
</reference>
<evidence type="ECO:0000259" key="21">
    <source>
        <dbReference type="PROSITE" id="PS50011"/>
    </source>
</evidence>
<dbReference type="EMBL" id="KQ257454">
    <property type="protein sequence ID" value="KND01464.1"/>
    <property type="molecule type" value="Genomic_DNA"/>
</dbReference>
<evidence type="ECO:0000256" key="17">
    <source>
        <dbReference type="ARBA" id="ARBA00031249"/>
    </source>
</evidence>
<dbReference type="GO" id="GO:0005819">
    <property type="term" value="C:spindle"/>
    <property type="evidence" value="ECO:0007669"/>
    <property type="project" value="UniProtKB-SubCell"/>
</dbReference>
<dbReference type="AlphaFoldDB" id="A0A0L0HKU7"/>
<evidence type="ECO:0000256" key="8">
    <source>
        <dbReference type="ARBA" id="ARBA00022679"/>
    </source>
</evidence>
<feature type="region of interest" description="Disordered" evidence="20">
    <location>
        <begin position="1"/>
        <end position="33"/>
    </location>
</feature>
<evidence type="ECO:0000256" key="1">
    <source>
        <dbReference type="ARBA" id="ARBA00004186"/>
    </source>
</evidence>
<keyword evidence="10 23" id="KW-0418">Kinase</keyword>
<evidence type="ECO:0000256" key="14">
    <source>
        <dbReference type="ARBA" id="ARBA00023235"/>
    </source>
</evidence>
<dbReference type="FunCoup" id="A0A0L0HKU7">
    <property type="interactions" value="406"/>
</dbReference>